<organism evidence="4 5">
    <name type="scientific">Spirosoma arboris</name>
    <dbReference type="NCBI Taxonomy" id="2682092"/>
    <lineage>
        <taxon>Bacteria</taxon>
        <taxon>Pseudomonadati</taxon>
        <taxon>Bacteroidota</taxon>
        <taxon>Cytophagia</taxon>
        <taxon>Cytophagales</taxon>
        <taxon>Cytophagaceae</taxon>
        <taxon>Spirosoma</taxon>
    </lineage>
</organism>
<feature type="domain" description="Glycosyl-hydrolase family 116 catalytic region" evidence="2">
    <location>
        <begin position="485"/>
        <end position="770"/>
    </location>
</feature>
<dbReference type="GO" id="GO:0005975">
    <property type="term" value="P:carbohydrate metabolic process"/>
    <property type="evidence" value="ECO:0007669"/>
    <property type="project" value="InterPro"/>
</dbReference>
<sequence>MNNITCQFRLSILYLLCFLFLITQACFAQWKPSAWPTLKHYDKDHLVHIALPLGGIGTGTVSLGGRGELRDWEIMNKPAKGFSTVTVGNNAPFFAINVRPAQGKAMTKALLGPLDPSEFQHYEGRPVNQHGFPRFTDASFDAAYPFGQVNLSDKRMPVTVKVKGFNPFIPGDADNSGIPIAVLAYEVSNTGQEPLVVSVCGLMRNFIGKDGSKYLKDWKGDYVPIGAKKNINNYKRQGDVQGIFMYSDSVNRQDAAWGTMALTTNSTTGVSYRTSSRSNDWENAMLDFWDDFSADGTLTEKSKLVDDDPLASLAVQKTIAPGQTQTFTFFITWNFPNRAAWASFSTKADQPAVGNYYSKQYADAWDVIVKTLPRLPVLEQKTLQFVNAFLQSDYPDVIKEAALFNLATLRSQTVFRIPSGHLMGWEGVFDEFGSCFGSCTHVWNYEQATAFLFSDLSQSMRDIEFNYATNETGKMSFRVMLPLEKAQEWKNAAADGQMGTILKFYRDWQLSGNQEFLKKNWPQVKKVLSYTWIKGGWDGNQDGVMEGRQHNTMDVDYFGPNPQMSFWYLGALKAGREMAIAMNDSELAQKCDALAKKGSTWIDQNLFNGEYYEHKITDPKTFDFLNWEHDSTVAVPDYQLGKGCLVDQLVGQMMAHMVGLGYLADRDHIQTTLQSIMKYNYLDNFSDHFNNMRSYVMGDEAGLLMASWPKGRLKVPFPYFAESMTGFEYCAAVGMLYEGQTENALKCVSAIRDRFDGRKRNPFNEPECGYHYARSMTSWNTILAWSQFHYSGVTESMTITSKPGTYFWSNGSAWGTCSVSRTGTKTNVALTVLNGKIGLRTFTVQAGGNYTFPKRQELAEGKTVNFTINEQSSNR</sequence>
<evidence type="ECO:0000313" key="5">
    <source>
        <dbReference type="Proteomes" id="UP000436006"/>
    </source>
</evidence>
<dbReference type="InterPro" id="IPR012341">
    <property type="entry name" value="6hp_glycosidase-like_sf"/>
</dbReference>
<dbReference type="RefSeq" id="WP_157589448.1">
    <property type="nucleotide sequence ID" value="NZ_WPIN01000017.1"/>
</dbReference>
<dbReference type="Pfam" id="PF04685">
    <property type="entry name" value="DUF608"/>
    <property type="match status" value="1"/>
</dbReference>
<dbReference type="Pfam" id="PF12215">
    <property type="entry name" value="Glyco_hydr_116N"/>
    <property type="match status" value="1"/>
</dbReference>
<evidence type="ECO:0000259" key="2">
    <source>
        <dbReference type="Pfam" id="PF04685"/>
    </source>
</evidence>
<gene>
    <name evidence="4" type="ORF">GO755_31660</name>
</gene>
<evidence type="ECO:0000259" key="3">
    <source>
        <dbReference type="Pfam" id="PF12215"/>
    </source>
</evidence>
<proteinExistence type="predicted"/>
<reference evidence="4 5" key="1">
    <citation type="submission" date="2019-12" db="EMBL/GenBank/DDBJ databases">
        <title>Spirosoma sp. HMF4905 genome sequencing and assembly.</title>
        <authorList>
            <person name="Kang H."/>
            <person name="Cha I."/>
            <person name="Kim H."/>
            <person name="Joh K."/>
        </authorList>
    </citation>
    <scope>NUCLEOTIDE SEQUENCE [LARGE SCALE GENOMIC DNA]</scope>
    <source>
        <strain evidence="4 5">HMF4905</strain>
    </source>
</reference>
<feature type="domain" description="Glycosyl-hydrolase family 116 N-terminal" evidence="3">
    <location>
        <begin position="50"/>
        <end position="372"/>
    </location>
</feature>
<evidence type="ECO:0008006" key="6">
    <source>
        <dbReference type="Google" id="ProtNLM"/>
    </source>
</evidence>
<dbReference type="PANTHER" id="PTHR12654">
    <property type="entry name" value="BILE ACID BETA-GLUCOSIDASE-RELATED"/>
    <property type="match status" value="1"/>
</dbReference>
<dbReference type="InterPro" id="IPR008928">
    <property type="entry name" value="6-hairpin_glycosidase_sf"/>
</dbReference>
<dbReference type="InterPro" id="IPR024462">
    <property type="entry name" value="GH116_N"/>
</dbReference>
<dbReference type="EMBL" id="WPIN01000017">
    <property type="protein sequence ID" value="MVM34627.1"/>
    <property type="molecule type" value="Genomic_DNA"/>
</dbReference>
<dbReference type="InterPro" id="IPR006775">
    <property type="entry name" value="GH116_catalytic"/>
</dbReference>
<dbReference type="AlphaFoldDB" id="A0A7K1SLE9"/>
<protein>
    <recommendedName>
        <fullName evidence="6">Glycosyl-hydrolase family 116 catalytic region domain-containing protein</fullName>
    </recommendedName>
</protein>
<dbReference type="PANTHER" id="PTHR12654:SF0">
    <property type="entry name" value="NON-LYSOSOMAL GLUCOSYLCERAMIDASE"/>
    <property type="match status" value="1"/>
</dbReference>
<dbReference type="GO" id="GO:0004553">
    <property type="term" value="F:hydrolase activity, hydrolyzing O-glycosyl compounds"/>
    <property type="evidence" value="ECO:0007669"/>
    <property type="project" value="InterPro"/>
</dbReference>
<feature type="chain" id="PRO_5029497536" description="Glycosyl-hydrolase family 116 catalytic region domain-containing protein" evidence="1">
    <location>
        <begin position="29"/>
        <end position="875"/>
    </location>
</feature>
<dbReference type="Proteomes" id="UP000436006">
    <property type="component" value="Unassembled WGS sequence"/>
</dbReference>
<name>A0A7K1SLE9_9BACT</name>
<dbReference type="SUPFAM" id="SSF48208">
    <property type="entry name" value="Six-hairpin glycosidases"/>
    <property type="match status" value="1"/>
</dbReference>
<keyword evidence="5" id="KW-1185">Reference proteome</keyword>
<evidence type="ECO:0000256" key="1">
    <source>
        <dbReference type="SAM" id="SignalP"/>
    </source>
</evidence>
<dbReference type="Gene3D" id="1.50.10.10">
    <property type="match status" value="1"/>
</dbReference>
<evidence type="ECO:0000313" key="4">
    <source>
        <dbReference type="EMBL" id="MVM34627.1"/>
    </source>
</evidence>
<dbReference type="InterPro" id="IPR052566">
    <property type="entry name" value="Non-lysos_glucosylceramidase"/>
</dbReference>
<accession>A0A7K1SLE9</accession>
<feature type="signal peptide" evidence="1">
    <location>
        <begin position="1"/>
        <end position="28"/>
    </location>
</feature>
<keyword evidence="1" id="KW-0732">Signal</keyword>
<comment type="caution">
    <text evidence="4">The sequence shown here is derived from an EMBL/GenBank/DDBJ whole genome shotgun (WGS) entry which is preliminary data.</text>
</comment>